<evidence type="ECO:0000313" key="1">
    <source>
        <dbReference type="EMBL" id="MDZ5762804.1"/>
    </source>
</evidence>
<evidence type="ECO:0000313" key="2">
    <source>
        <dbReference type="Proteomes" id="UP001293791"/>
    </source>
</evidence>
<dbReference type="Proteomes" id="UP001293791">
    <property type="component" value="Unassembled WGS sequence"/>
</dbReference>
<sequence length="233" mass="26342">MLNSKNIVDRSSITKTGVDSAFFSIRQNTTTDSGGYAFHLAISRMLNECVTNQGESPSGSATYKPFNPLYSTKSDHHALTGFGTYKDTLAHDPHLTSYYAYDYNEKHSNLADSFHQAIKGCFGINQDFQHDSNFTANFSYNGKYKFVFTRMVMVRDGAENLYSPYWTIRQNPGGKYKLACPIKEDNHYYGFVLYNEDGASYAYEAIACNKNLNPLTDIESCINTHFEDVADLF</sequence>
<gene>
    <name evidence="1" type="ORF">Cyrtocomes_01199</name>
</gene>
<name>A0ABU5LAC7_9RICK</name>
<protein>
    <submittedName>
        <fullName evidence="1">Uncharacterized protein</fullName>
    </submittedName>
</protein>
<reference evidence="1 2" key="1">
    <citation type="submission" date="2023-02" db="EMBL/GenBank/DDBJ databases">
        <title>Host association and intracellularity evolved multiple times independently in the Rickettsiales.</title>
        <authorList>
            <person name="Castelli M."/>
            <person name="Nardi T."/>
            <person name="Gammuto L."/>
            <person name="Bellinzona G."/>
            <person name="Sabaneyeva E."/>
            <person name="Potekhin A."/>
            <person name="Serra V."/>
            <person name="Petroni G."/>
            <person name="Sassera D."/>
        </authorList>
    </citation>
    <scope>NUCLEOTIDE SEQUENCE [LARGE SCALE GENOMIC DNA]</scope>
    <source>
        <strain evidence="1 2">BOD18</strain>
    </source>
</reference>
<accession>A0ABU5LAC7</accession>
<dbReference type="EMBL" id="JARGYT010000119">
    <property type="protein sequence ID" value="MDZ5762804.1"/>
    <property type="molecule type" value="Genomic_DNA"/>
</dbReference>
<proteinExistence type="predicted"/>
<dbReference type="RefSeq" id="WP_322498248.1">
    <property type="nucleotide sequence ID" value="NZ_JARGYT010000119.1"/>
</dbReference>
<organism evidence="1 2">
    <name type="scientific">Candidatus Cyrtobacter comes</name>
    <dbReference type="NCBI Taxonomy" id="675776"/>
    <lineage>
        <taxon>Bacteria</taxon>
        <taxon>Pseudomonadati</taxon>
        <taxon>Pseudomonadota</taxon>
        <taxon>Alphaproteobacteria</taxon>
        <taxon>Rickettsiales</taxon>
        <taxon>Candidatus Midichloriaceae</taxon>
        <taxon>Candidatus Cyrtobacter</taxon>
    </lineage>
</organism>
<keyword evidence="2" id="KW-1185">Reference proteome</keyword>
<comment type="caution">
    <text evidence="1">The sequence shown here is derived from an EMBL/GenBank/DDBJ whole genome shotgun (WGS) entry which is preliminary data.</text>
</comment>